<dbReference type="KEGG" id="mliy:RYJ27_12555"/>
<dbReference type="Pfam" id="PF12802">
    <property type="entry name" value="MarR_2"/>
    <property type="match status" value="1"/>
</dbReference>
<keyword evidence="3" id="KW-1185">Reference proteome</keyword>
<feature type="domain" description="HTH marR-type" evidence="1">
    <location>
        <begin position="32"/>
        <end position="163"/>
    </location>
</feature>
<dbReference type="PROSITE" id="PS50995">
    <property type="entry name" value="HTH_MARR_2"/>
    <property type="match status" value="1"/>
</dbReference>
<dbReference type="AlphaFoldDB" id="A0AAU0MH57"/>
<name>A0AAU0MH57_9MICO</name>
<dbReference type="InterPro" id="IPR000835">
    <property type="entry name" value="HTH_MarR-typ"/>
</dbReference>
<evidence type="ECO:0000259" key="1">
    <source>
        <dbReference type="PROSITE" id="PS50995"/>
    </source>
</evidence>
<dbReference type="SMART" id="SM00347">
    <property type="entry name" value="HTH_MARR"/>
    <property type="match status" value="1"/>
</dbReference>
<evidence type="ECO:0000313" key="2">
    <source>
        <dbReference type="EMBL" id="WOQ69510.1"/>
    </source>
</evidence>
<dbReference type="SUPFAM" id="SSF46785">
    <property type="entry name" value="Winged helix' DNA-binding domain"/>
    <property type="match status" value="1"/>
</dbReference>
<dbReference type="RefSeq" id="WP_330170633.1">
    <property type="nucleotide sequence ID" value="NZ_CP137080.1"/>
</dbReference>
<dbReference type="Proteomes" id="UP001329313">
    <property type="component" value="Chromosome"/>
</dbReference>
<proteinExistence type="predicted"/>
<reference evidence="2 3" key="1">
    <citation type="submission" date="2023-10" db="EMBL/GenBank/DDBJ databases">
        <title>Y20.</title>
        <authorList>
            <person name="Zhang G."/>
            <person name="Ding Y."/>
        </authorList>
    </citation>
    <scope>NUCLEOTIDE SEQUENCE [LARGE SCALE GENOMIC DNA]</scope>
    <source>
        <strain evidence="2 3">Y20</strain>
    </source>
</reference>
<gene>
    <name evidence="2" type="ORF">RYJ27_12555</name>
</gene>
<organism evidence="2 3">
    <name type="scientific">Microbacterium limosum</name>
    <dbReference type="NCBI Taxonomy" id="3079935"/>
    <lineage>
        <taxon>Bacteria</taxon>
        <taxon>Bacillati</taxon>
        <taxon>Actinomycetota</taxon>
        <taxon>Actinomycetes</taxon>
        <taxon>Micrococcales</taxon>
        <taxon>Microbacteriaceae</taxon>
        <taxon>Microbacterium</taxon>
    </lineage>
</organism>
<accession>A0AAU0MH57</accession>
<dbReference type="InterPro" id="IPR036390">
    <property type="entry name" value="WH_DNA-bd_sf"/>
</dbReference>
<dbReference type="GO" id="GO:0003700">
    <property type="term" value="F:DNA-binding transcription factor activity"/>
    <property type="evidence" value="ECO:0007669"/>
    <property type="project" value="InterPro"/>
</dbReference>
<evidence type="ECO:0000313" key="3">
    <source>
        <dbReference type="Proteomes" id="UP001329313"/>
    </source>
</evidence>
<dbReference type="Gene3D" id="1.10.10.10">
    <property type="entry name" value="Winged helix-like DNA-binding domain superfamily/Winged helix DNA-binding domain"/>
    <property type="match status" value="1"/>
</dbReference>
<sequence>MAKKRARDAAREAAAAASNAVTEPITDSIDPENFTPRLLALLSNALVWRESHELRRRFGLGTNDWRVISVLAMKPGSAATDVSDFIGVNKAVVSKSVNTLVDRGLVILFDGPRGSRPMYLTPEGARMHDAMLPISLRGQEIILADLSADDIDALNTLLRRMLEKTRELQQLESDALAAGL</sequence>
<dbReference type="InterPro" id="IPR036388">
    <property type="entry name" value="WH-like_DNA-bd_sf"/>
</dbReference>
<dbReference type="EMBL" id="CP137080">
    <property type="protein sequence ID" value="WOQ69510.1"/>
    <property type="molecule type" value="Genomic_DNA"/>
</dbReference>
<protein>
    <submittedName>
        <fullName evidence="2">MarR family winged helix-turn-helix transcriptional regulator</fullName>
    </submittedName>
</protein>